<name>A0A834INY7_RHYFE</name>
<protein>
    <submittedName>
        <fullName evidence="1">Uncharacterized protein</fullName>
    </submittedName>
</protein>
<evidence type="ECO:0000313" key="1">
    <source>
        <dbReference type="EMBL" id="KAF7284649.1"/>
    </source>
</evidence>
<accession>A0A834INY7</accession>
<keyword evidence="2" id="KW-1185">Reference proteome</keyword>
<reference evidence="1" key="1">
    <citation type="submission" date="2020-08" db="EMBL/GenBank/DDBJ databases">
        <title>Genome sequencing and assembly of the red palm weevil Rhynchophorus ferrugineus.</title>
        <authorList>
            <person name="Dias G.B."/>
            <person name="Bergman C.M."/>
            <person name="Manee M."/>
        </authorList>
    </citation>
    <scope>NUCLEOTIDE SEQUENCE</scope>
    <source>
        <strain evidence="1">AA-2017</strain>
        <tissue evidence="1">Whole larva</tissue>
    </source>
</reference>
<proteinExistence type="predicted"/>
<gene>
    <name evidence="1" type="ORF">GWI33_021835</name>
</gene>
<organism evidence="1 2">
    <name type="scientific">Rhynchophorus ferrugineus</name>
    <name type="common">Red palm weevil</name>
    <name type="synonym">Curculio ferrugineus</name>
    <dbReference type="NCBI Taxonomy" id="354439"/>
    <lineage>
        <taxon>Eukaryota</taxon>
        <taxon>Metazoa</taxon>
        <taxon>Ecdysozoa</taxon>
        <taxon>Arthropoda</taxon>
        <taxon>Hexapoda</taxon>
        <taxon>Insecta</taxon>
        <taxon>Pterygota</taxon>
        <taxon>Neoptera</taxon>
        <taxon>Endopterygota</taxon>
        <taxon>Coleoptera</taxon>
        <taxon>Polyphaga</taxon>
        <taxon>Cucujiformia</taxon>
        <taxon>Curculionidae</taxon>
        <taxon>Dryophthorinae</taxon>
        <taxon>Rhynchophorus</taxon>
    </lineage>
</organism>
<dbReference type="Proteomes" id="UP000625711">
    <property type="component" value="Unassembled WGS sequence"/>
</dbReference>
<dbReference type="AlphaFoldDB" id="A0A834INY7"/>
<sequence>MSTQVDDKLESGKASRMTLFGFFPGKSETLPMRWHDPRLPLAFSFYQESVYCYVGALNWAALAATKCFLLRQCSSEEFIRRISQHLVHSFDGFRYC</sequence>
<dbReference type="EMBL" id="JAACXV010000073">
    <property type="protein sequence ID" value="KAF7284649.1"/>
    <property type="molecule type" value="Genomic_DNA"/>
</dbReference>
<evidence type="ECO:0000313" key="2">
    <source>
        <dbReference type="Proteomes" id="UP000625711"/>
    </source>
</evidence>
<comment type="caution">
    <text evidence="1">The sequence shown here is derived from an EMBL/GenBank/DDBJ whole genome shotgun (WGS) entry which is preliminary data.</text>
</comment>